<protein>
    <submittedName>
        <fullName evidence="1">Uncharacterized protein</fullName>
    </submittedName>
</protein>
<dbReference type="AlphaFoldDB" id="A0AAW0A3V9"/>
<gene>
    <name evidence="1" type="ORF">R3P38DRAFT_3054737</name>
</gene>
<reference evidence="1 2" key="1">
    <citation type="journal article" date="2024" name="J Genomics">
        <title>Draft genome sequencing and assembly of Favolaschia claudopus CIRM-BRFM 2984 isolated from oak limbs.</title>
        <authorList>
            <person name="Navarro D."/>
            <person name="Drula E."/>
            <person name="Chaduli D."/>
            <person name="Cazenave R."/>
            <person name="Ahrendt S."/>
            <person name="Wang J."/>
            <person name="Lipzen A."/>
            <person name="Daum C."/>
            <person name="Barry K."/>
            <person name="Grigoriev I.V."/>
            <person name="Favel A."/>
            <person name="Rosso M.N."/>
            <person name="Martin F."/>
        </authorList>
    </citation>
    <scope>NUCLEOTIDE SEQUENCE [LARGE SCALE GENOMIC DNA]</scope>
    <source>
        <strain evidence="1 2">CIRM-BRFM 2984</strain>
    </source>
</reference>
<dbReference type="EMBL" id="JAWWNJ010000087">
    <property type="protein sequence ID" value="KAK7000683.1"/>
    <property type="molecule type" value="Genomic_DNA"/>
</dbReference>
<keyword evidence="2" id="KW-1185">Reference proteome</keyword>
<proteinExistence type="predicted"/>
<name>A0AAW0A3V9_9AGAR</name>
<accession>A0AAW0A3V9</accession>
<evidence type="ECO:0000313" key="1">
    <source>
        <dbReference type="EMBL" id="KAK7000683.1"/>
    </source>
</evidence>
<comment type="caution">
    <text evidence="1">The sequence shown here is derived from an EMBL/GenBank/DDBJ whole genome shotgun (WGS) entry which is preliminary data.</text>
</comment>
<evidence type="ECO:0000313" key="2">
    <source>
        <dbReference type="Proteomes" id="UP001362999"/>
    </source>
</evidence>
<sequence length="306" mass="34707">MASTVSLNAIATCRRDLEENVHHNSAMRFLFPCDDQKHRQMEYLWGLEICTIDPTHEKSILHVRRSMAVSLPNGEPSWALLPTAETIAAMTALQTHNFTVPIAQRKSFLVEFPAEEYEYIFVPLSPEVDFFIQGPGKSITQLRAPFTTFPRVMASANPFFVAFDSRILALWDSVAPSAAWRRAFMKLTMHWCHDSPPEEFLLTSYPVSFYSESEDETEIVFGASKSGSDETITTPLDTEGDEDSYFFPDKVVVPGDFIPPTPRGDRTRAITACKKLPQWRVESRRGLRYFERHFPAAAAQFRATGL</sequence>
<dbReference type="Proteomes" id="UP001362999">
    <property type="component" value="Unassembled WGS sequence"/>
</dbReference>
<organism evidence="1 2">
    <name type="scientific">Favolaschia claudopus</name>
    <dbReference type="NCBI Taxonomy" id="2862362"/>
    <lineage>
        <taxon>Eukaryota</taxon>
        <taxon>Fungi</taxon>
        <taxon>Dikarya</taxon>
        <taxon>Basidiomycota</taxon>
        <taxon>Agaricomycotina</taxon>
        <taxon>Agaricomycetes</taxon>
        <taxon>Agaricomycetidae</taxon>
        <taxon>Agaricales</taxon>
        <taxon>Marasmiineae</taxon>
        <taxon>Mycenaceae</taxon>
        <taxon>Favolaschia</taxon>
    </lineage>
</organism>